<reference evidence="2 3" key="1">
    <citation type="journal article" date="2019" name="Int. J. Syst. Evol. Microbiol.">
        <title>The Global Catalogue of Microorganisms (GCM) 10K type strain sequencing project: providing services to taxonomists for standard genome sequencing and annotation.</title>
        <authorList>
            <consortium name="The Broad Institute Genomics Platform"/>
            <consortium name="The Broad Institute Genome Sequencing Center for Infectious Disease"/>
            <person name="Wu L."/>
            <person name="Ma J."/>
        </authorList>
    </citation>
    <scope>NUCLEOTIDE SEQUENCE [LARGE SCALE GENOMIC DNA]</scope>
    <source>
        <strain evidence="2 3">JCM 3367</strain>
    </source>
</reference>
<proteinExistence type="predicted"/>
<gene>
    <name evidence="2" type="ORF">GCM10010201_34840</name>
</gene>
<feature type="domain" description="GIY-YIG catalytic" evidence="1">
    <location>
        <begin position="61"/>
        <end position="161"/>
    </location>
</feature>
<accession>A0ABN3NSX6</accession>
<evidence type="ECO:0000259" key="1">
    <source>
        <dbReference type="Pfam" id="PF20815"/>
    </source>
</evidence>
<evidence type="ECO:0000313" key="2">
    <source>
        <dbReference type="EMBL" id="GAA2532405.1"/>
    </source>
</evidence>
<dbReference type="EMBL" id="BAAARY010000033">
    <property type="protein sequence ID" value="GAA2532405.1"/>
    <property type="molecule type" value="Genomic_DNA"/>
</dbReference>
<sequence length="243" mass="25986">MERSSDVQTAHVGAQQALRLLFGVPVGLDVAVKGLRRGGGVYGWWAAASVFPDLPGPPNPQDSSLRLLYVGRATSLRGRVMRNHLRRSGQSTLRRTLAGLLVSEGYRTAWTNRVVLVAQDEVRLTAWMHAHLRLTWAEDPEPVTIEAELVRRLHPPLNVHGVDPEHLQAAVVAAKHAYNTASGPAESSPASEPEVAPGGRALTPGVCCVRYSTGVVAVMSVVVERIARSRGPGGASARPAKSP</sequence>
<evidence type="ECO:0000313" key="3">
    <source>
        <dbReference type="Proteomes" id="UP001499978"/>
    </source>
</evidence>
<comment type="caution">
    <text evidence="2">The sequence shown here is derived from an EMBL/GenBank/DDBJ whole genome shotgun (WGS) entry which is preliminary data.</text>
</comment>
<organism evidence="2 3">
    <name type="scientific">Pilimelia columellifera subsp. columellifera</name>
    <dbReference type="NCBI Taxonomy" id="706583"/>
    <lineage>
        <taxon>Bacteria</taxon>
        <taxon>Bacillati</taxon>
        <taxon>Actinomycetota</taxon>
        <taxon>Actinomycetes</taxon>
        <taxon>Micromonosporales</taxon>
        <taxon>Micromonosporaceae</taxon>
        <taxon>Pilimelia</taxon>
    </lineage>
</organism>
<dbReference type="Pfam" id="PF20815">
    <property type="entry name" value="GIY_YIG_2"/>
    <property type="match status" value="1"/>
</dbReference>
<dbReference type="Proteomes" id="UP001499978">
    <property type="component" value="Unassembled WGS sequence"/>
</dbReference>
<protein>
    <recommendedName>
        <fullName evidence="1">GIY-YIG catalytic domain-containing protein</fullName>
    </recommendedName>
</protein>
<dbReference type="InterPro" id="IPR049311">
    <property type="entry name" value="GIY_YIG_cat"/>
</dbReference>
<keyword evidence="3" id="KW-1185">Reference proteome</keyword>
<name>A0ABN3NSX6_9ACTN</name>